<evidence type="ECO:0000313" key="3">
    <source>
        <dbReference type="Proteomes" id="UP000235916"/>
    </source>
</evidence>
<evidence type="ECO:0000256" key="1">
    <source>
        <dbReference type="SAM" id="MobiDB-lite"/>
    </source>
</evidence>
<reference evidence="2 3" key="1">
    <citation type="submission" date="2018-01" db="EMBL/GenBank/DDBJ databases">
        <title>Draft genome sequence of Paucibacter aquatile CR182 isolated from freshwater of the Nakdong River.</title>
        <authorList>
            <person name="Choi A."/>
            <person name="Chung E.J."/>
        </authorList>
    </citation>
    <scope>NUCLEOTIDE SEQUENCE [LARGE SCALE GENOMIC DNA]</scope>
    <source>
        <strain evidence="2 3">CR182</strain>
    </source>
</reference>
<name>A0A2N8KUD6_9BURK</name>
<protein>
    <submittedName>
        <fullName evidence="2">Uncharacterized protein</fullName>
    </submittedName>
</protein>
<dbReference type="AlphaFoldDB" id="A0A2N8KUD6"/>
<sequence length="62" mass="6559">MGLLFLLENKPVTKVGASHAGRMRCCLRRADSPELQHGRGRAGLAAAGNERSGWAKGRGVVS</sequence>
<keyword evidence="3" id="KW-1185">Reference proteome</keyword>
<accession>A0A2N8KUD6</accession>
<dbReference type="EMBL" id="POSP01000003">
    <property type="protein sequence ID" value="PND37077.1"/>
    <property type="molecule type" value="Genomic_DNA"/>
</dbReference>
<gene>
    <name evidence="2" type="ORF">C1O66_05670</name>
</gene>
<organism evidence="2 3">
    <name type="scientific">Kinneretia aquatilis</name>
    <dbReference type="NCBI Taxonomy" id="2070761"/>
    <lineage>
        <taxon>Bacteria</taxon>
        <taxon>Pseudomonadati</taxon>
        <taxon>Pseudomonadota</taxon>
        <taxon>Betaproteobacteria</taxon>
        <taxon>Burkholderiales</taxon>
        <taxon>Sphaerotilaceae</taxon>
        <taxon>Roseateles</taxon>
    </lineage>
</organism>
<proteinExistence type="predicted"/>
<dbReference type="Proteomes" id="UP000235916">
    <property type="component" value="Unassembled WGS sequence"/>
</dbReference>
<comment type="caution">
    <text evidence="2">The sequence shown here is derived from an EMBL/GenBank/DDBJ whole genome shotgun (WGS) entry which is preliminary data.</text>
</comment>
<feature type="region of interest" description="Disordered" evidence="1">
    <location>
        <begin position="38"/>
        <end position="62"/>
    </location>
</feature>
<evidence type="ECO:0000313" key="2">
    <source>
        <dbReference type="EMBL" id="PND37077.1"/>
    </source>
</evidence>